<reference evidence="2 3" key="1">
    <citation type="journal article" date="2014" name="Proc. Natl. Acad. Sci. U.S.A.">
        <title>Thirty-thousand-year-old distant relative of giant icosahedral DNA viruses with a pandoravirus morphology.</title>
        <authorList>
            <person name="Legendre M."/>
            <person name="Bartoli J."/>
            <person name="Shmakova L."/>
            <person name="Jeudy S."/>
            <person name="Labadie K."/>
            <person name="Adrait A."/>
            <person name="Lescot M."/>
            <person name="Poirot O."/>
            <person name="Bertaux L."/>
            <person name="Bruley C."/>
            <person name="Coute Y."/>
            <person name="Rivkina E."/>
            <person name="Abergel C."/>
            <person name="Claverie J.M."/>
        </authorList>
    </citation>
    <scope>NUCLEOTIDE SEQUENCE [LARGE SCALE GENOMIC DNA]</scope>
    <source>
        <strain evidence="2">P1084-T</strain>
    </source>
</reference>
<evidence type="ECO:0000313" key="2">
    <source>
        <dbReference type="EMBL" id="AHH01662.1"/>
    </source>
</evidence>
<keyword evidence="3" id="KW-1185">Reference proteome</keyword>
<dbReference type="RefSeq" id="YP_009000997.1">
    <property type="nucleotide sequence ID" value="NC_023423.1"/>
</dbReference>
<protein>
    <submittedName>
        <fullName evidence="2">Uncharacterized protein</fullName>
    </submittedName>
</protein>
<feature type="transmembrane region" description="Helical" evidence="1">
    <location>
        <begin position="6"/>
        <end position="28"/>
    </location>
</feature>
<organism evidence="2 3">
    <name type="scientific">Pithovirus sibericum</name>
    <dbReference type="NCBI Taxonomy" id="1450746"/>
    <lineage>
        <taxon>Viruses</taxon>
        <taxon>Pithoviruses</taxon>
        <taxon>Orthopithovirinae</taxon>
        <taxon>Alphapithovirus</taxon>
        <taxon>Alphapithovirus sibericum</taxon>
    </lineage>
</organism>
<keyword evidence="1" id="KW-0812">Transmembrane</keyword>
<dbReference type="SUPFAM" id="SSF50370">
    <property type="entry name" value="Ricin B-like lectins"/>
    <property type="match status" value="1"/>
</dbReference>
<dbReference type="KEGG" id="vg:18266123"/>
<dbReference type="EMBL" id="KF740664">
    <property type="protein sequence ID" value="AHH01662.1"/>
    <property type="molecule type" value="Genomic_DNA"/>
</dbReference>
<dbReference type="OrthoDB" id="31801at10239"/>
<keyword evidence="1" id="KW-0472">Membrane</keyword>
<sequence length="355" mass="38606">MAAFSVPVILAIILCVVFVVLIVLGLIFSSRGIRPSVTETEIEEFLSQVDNLGGFTPPAPVSGERGNCYVYTFPSQPILSTELIDGLTPQPIRNVDCLDDDQLALQKTETTCTRTDFCQAPDGTRVGPSEKFVSYSVCGQALIDSCWRENSSSLSLIGLNFQPPTLDRPASATCLTYPSPISVSPCNPDNKSQLIRVTRAQAVSLVPNSSGPYARLVNRANGRCLIPSRFPPLPETSLIEGECSPNSGYLWWLIPPLSLTIIRDGQNVSVTSPQQIVFTSTVSSPPRNLTDYFSNPSNSSLSIQFDSQSRAVLRPFVRDSASPEGVRAQTQIFELSLYSYLTSLPRNSSGTNIPF</sequence>
<accession>W5S5W0</accession>
<evidence type="ECO:0000313" key="3">
    <source>
        <dbReference type="Proteomes" id="UP000202176"/>
    </source>
</evidence>
<dbReference type="Proteomes" id="UP000202176">
    <property type="component" value="Segment"/>
</dbReference>
<proteinExistence type="predicted"/>
<dbReference type="InterPro" id="IPR035992">
    <property type="entry name" value="Ricin_B-like_lectins"/>
</dbReference>
<evidence type="ECO:0000256" key="1">
    <source>
        <dbReference type="SAM" id="Phobius"/>
    </source>
</evidence>
<keyword evidence="1" id="KW-1133">Transmembrane helix</keyword>
<dbReference type="GeneID" id="18266123"/>
<name>W5S5W0_9VIRU</name>
<gene>
    <name evidence="2" type="ORF">pv_95</name>
</gene>